<evidence type="ECO:0000313" key="8">
    <source>
        <dbReference type="Proteomes" id="UP000477680"/>
    </source>
</evidence>
<accession>A0A6C0UBX5</accession>
<keyword evidence="3 6" id="KW-0489">Methyltransferase</keyword>
<gene>
    <name evidence="6 7" type="primary">rsmG</name>
    <name evidence="7" type="ORF">G3T16_09460</name>
</gene>
<dbReference type="KEGG" id="kim:G3T16_09460"/>
<dbReference type="HAMAP" id="MF_00074">
    <property type="entry name" value="16SrRNA_methyltr_G"/>
    <property type="match status" value="1"/>
</dbReference>
<organism evidence="7 8">
    <name type="scientific">Kineobactrum salinum</name>
    <dbReference type="NCBI Taxonomy" id="2708301"/>
    <lineage>
        <taxon>Bacteria</taxon>
        <taxon>Pseudomonadati</taxon>
        <taxon>Pseudomonadota</taxon>
        <taxon>Gammaproteobacteria</taxon>
        <taxon>Cellvibrionales</taxon>
        <taxon>Halieaceae</taxon>
        <taxon>Kineobactrum</taxon>
    </lineage>
</organism>
<dbReference type="NCBIfam" id="TIGR00138">
    <property type="entry name" value="rsmG_gidB"/>
    <property type="match status" value="1"/>
</dbReference>
<feature type="binding site" evidence="6">
    <location>
        <position position="78"/>
    </location>
    <ligand>
        <name>S-adenosyl-L-methionine</name>
        <dbReference type="ChEBI" id="CHEBI:59789"/>
    </ligand>
</feature>
<evidence type="ECO:0000256" key="2">
    <source>
        <dbReference type="ARBA" id="ARBA00022552"/>
    </source>
</evidence>
<dbReference type="Pfam" id="PF02527">
    <property type="entry name" value="GidB"/>
    <property type="match status" value="1"/>
</dbReference>
<sequence length="207" mass="22424">MQQCLAWGCDALGLDISAAQQQKLLDYLDLLQKWNRAYNLTAIRDPLAMVTRHLLDSLAVVPHLSGNDCLDIGTGAGLPGIPLAIALPGRQFHLLDSNGKKTRFLFQVKMELGLANITVCQARVETLATSRQYDVIVSRAFASLAAMVAGTRHLLAPGGCFLAMKGAWPQDELAAIEDQCVVLGVESLTVPGLDEQRHLVRLALRPS</sequence>
<comment type="catalytic activity">
    <reaction evidence="6">
        <text>guanosine(527) in 16S rRNA + S-adenosyl-L-methionine = N(7)-methylguanosine(527) in 16S rRNA + S-adenosyl-L-homocysteine</text>
        <dbReference type="Rhea" id="RHEA:42732"/>
        <dbReference type="Rhea" id="RHEA-COMP:10209"/>
        <dbReference type="Rhea" id="RHEA-COMP:10210"/>
        <dbReference type="ChEBI" id="CHEBI:57856"/>
        <dbReference type="ChEBI" id="CHEBI:59789"/>
        <dbReference type="ChEBI" id="CHEBI:74269"/>
        <dbReference type="ChEBI" id="CHEBI:74480"/>
        <dbReference type="EC" id="2.1.1.170"/>
    </reaction>
</comment>
<dbReference type="EMBL" id="CP048711">
    <property type="protein sequence ID" value="QIB67614.1"/>
    <property type="molecule type" value="Genomic_DNA"/>
</dbReference>
<evidence type="ECO:0000256" key="4">
    <source>
        <dbReference type="ARBA" id="ARBA00022679"/>
    </source>
</evidence>
<dbReference type="PANTHER" id="PTHR31760">
    <property type="entry name" value="S-ADENOSYL-L-METHIONINE-DEPENDENT METHYLTRANSFERASES SUPERFAMILY PROTEIN"/>
    <property type="match status" value="1"/>
</dbReference>
<keyword evidence="1 6" id="KW-0963">Cytoplasm</keyword>
<comment type="subcellular location">
    <subcellularLocation>
        <location evidence="6">Cytoplasm</location>
    </subcellularLocation>
</comment>
<feature type="binding site" evidence="6">
    <location>
        <position position="139"/>
    </location>
    <ligand>
        <name>S-adenosyl-L-methionine</name>
        <dbReference type="ChEBI" id="CHEBI:59789"/>
    </ligand>
</feature>
<feature type="binding site" evidence="6">
    <location>
        <begin position="124"/>
        <end position="125"/>
    </location>
    <ligand>
        <name>S-adenosyl-L-methionine</name>
        <dbReference type="ChEBI" id="CHEBI:59789"/>
    </ligand>
</feature>
<dbReference type="Proteomes" id="UP000477680">
    <property type="component" value="Chromosome"/>
</dbReference>
<comment type="function">
    <text evidence="6">Specifically methylates the N7 position of guanine in position 527 of 16S rRNA.</text>
</comment>
<dbReference type="CDD" id="cd02440">
    <property type="entry name" value="AdoMet_MTases"/>
    <property type="match status" value="1"/>
</dbReference>
<dbReference type="GO" id="GO:0070043">
    <property type="term" value="F:rRNA (guanine-N7-)-methyltransferase activity"/>
    <property type="evidence" value="ECO:0007669"/>
    <property type="project" value="UniProtKB-UniRule"/>
</dbReference>
<evidence type="ECO:0000256" key="5">
    <source>
        <dbReference type="ARBA" id="ARBA00022691"/>
    </source>
</evidence>
<dbReference type="EC" id="2.1.1.170" evidence="6"/>
<evidence type="ECO:0000256" key="1">
    <source>
        <dbReference type="ARBA" id="ARBA00022490"/>
    </source>
</evidence>
<reference evidence="7 8" key="1">
    <citation type="submission" date="2020-02" db="EMBL/GenBank/DDBJ databases">
        <title>Genome sequencing for Kineobactrum sp. M2.</title>
        <authorList>
            <person name="Park S.-J."/>
        </authorList>
    </citation>
    <scope>NUCLEOTIDE SEQUENCE [LARGE SCALE GENOMIC DNA]</scope>
    <source>
        <strain evidence="7 8">M2</strain>
    </source>
</reference>
<keyword evidence="5 6" id="KW-0949">S-adenosyl-L-methionine</keyword>
<feature type="binding site" evidence="6">
    <location>
        <position position="73"/>
    </location>
    <ligand>
        <name>S-adenosyl-L-methionine</name>
        <dbReference type="ChEBI" id="CHEBI:59789"/>
    </ligand>
</feature>
<evidence type="ECO:0000256" key="6">
    <source>
        <dbReference type="HAMAP-Rule" id="MF_00074"/>
    </source>
</evidence>
<keyword evidence="4 6" id="KW-0808">Transferase</keyword>
<proteinExistence type="inferred from homology"/>
<dbReference type="AlphaFoldDB" id="A0A6C0UBX5"/>
<comment type="caution">
    <text evidence="6">Lacks conserved residue(s) required for the propagation of feature annotation.</text>
</comment>
<evidence type="ECO:0000256" key="3">
    <source>
        <dbReference type="ARBA" id="ARBA00022603"/>
    </source>
</evidence>
<dbReference type="InterPro" id="IPR003682">
    <property type="entry name" value="rRNA_ssu_MeTfrase_G"/>
</dbReference>
<dbReference type="InterPro" id="IPR029063">
    <property type="entry name" value="SAM-dependent_MTases_sf"/>
</dbReference>
<comment type="similarity">
    <text evidence="6">Belongs to the methyltransferase superfamily. RNA methyltransferase RsmG family.</text>
</comment>
<dbReference type="GO" id="GO:0005829">
    <property type="term" value="C:cytosol"/>
    <property type="evidence" value="ECO:0007669"/>
    <property type="project" value="TreeGrafter"/>
</dbReference>
<keyword evidence="2 6" id="KW-0698">rRNA processing</keyword>
<dbReference type="Gene3D" id="3.40.50.150">
    <property type="entry name" value="Vaccinia Virus protein VP39"/>
    <property type="match status" value="1"/>
</dbReference>
<dbReference type="PIRSF" id="PIRSF003078">
    <property type="entry name" value="GidB"/>
    <property type="match status" value="1"/>
</dbReference>
<dbReference type="SUPFAM" id="SSF53335">
    <property type="entry name" value="S-adenosyl-L-methionine-dependent methyltransferases"/>
    <property type="match status" value="1"/>
</dbReference>
<dbReference type="PANTHER" id="PTHR31760:SF0">
    <property type="entry name" value="S-ADENOSYL-L-METHIONINE-DEPENDENT METHYLTRANSFERASES SUPERFAMILY PROTEIN"/>
    <property type="match status" value="1"/>
</dbReference>
<name>A0A6C0UBX5_9GAMM</name>
<evidence type="ECO:0000313" key="7">
    <source>
        <dbReference type="EMBL" id="QIB67614.1"/>
    </source>
</evidence>
<keyword evidence="8" id="KW-1185">Reference proteome</keyword>
<protein>
    <recommendedName>
        <fullName evidence="6">Ribosomal RNA small subunit methyltransferase G</fullName>
        <ecNumber evidence="6">2.1.1.170</ecNumber>
    </recommendedName>
    <alternativeName>
        <fullName evidence="6">16S rRNA 7-methylguanosine methyltransferase</fullName>
        <shortName evidence="6">16S rRNA m7G methyltransferase</shortName>
    </alternativeName>
</protein>